<dbReference type="EC" id="1.1.1.169" evidence="4 10"/>
<evidence type="ECO:0000256" key="8">
    <source>
        <dbReference type="ARBA" id="ARBA00032024"/>
    </source>
</evidence>
<proteinExistence type="inferred from homology"/>
<evidence type="ECO:0000313" key="14">
    <source>
        <dbReference type="Proteomes" id="UP001144372"/>
    </source>
</evidence>
<dbReference type="Pfam" id="PF02558">
    <property type="entry name" value="ApbA"/>
    <property type="match status" value="1"/>
</dbReference>
<evidence type="ECO:0000256" key="9">
    <source>
        <dbReference type="ARBA" id="ARBA00048793"/>
    </source>
</evidence>
<comment type="function">
    <text evidence="1 10">Catalyzes the NADPH-dependent reduction of ketopantoate into pantoic acid.</text>
</comment>
<dbReference type="PANTHER" id="PTHR21708:SF26">
    <property type="entry name" value="2-DEHYDROPANTOATE 2-REDUCTASE"/>
    <property type="match status" value="1"/>
</dbReference>
<evidence type="ECO:0000256" key="5">
    <source>
        <dbReference type="ARBA" id="ARBA00019465"/>
    </source>
</evidence>
<dbReference type="GO" id="GO:0008677">
    <property type="term" value="F:2-dehydropantoate 2-reductase activity"/>
    <property type="evidence" value="ECO:0007669"/>
    <property type="project" value="UniProtKB-EC"/>
</dbReference>
<feature type="domain" description="Ketopantoate reductase C-terminal" evidence="12">
    <location>
        <begin position="177"/>
        <end position="298"/>
    </location>
</feature>
<dbReference type="FunFam" id="1.10.1040.10:FF:000017">
    <property type="entry name" value="2-dehydropantoate 2-reductase"/>
    <property type="match status" value="1"/>
</dbReference>
<dbReference type="SUPFAM" id="SSF48179">
    <property type="entry name" value="6-phosphogluconate dehydrogenase C-terminal domain-like"/>
    <property type="match status" value="1"/>
</dbReference>
<feature type="domain" description="Ketopantoate reductase N-terminal" evidence="11">
    <location>
        <begin position="3"/>
        <end position="151"/>
    </location>
</feature>
<evidence type="ECO:0000256" key="2">
    <source>
        <dbReference type="ARBA" id="ARBA00004994"/>
    </source>
</evidence>
<name>A0A9W6D4W5_9BACT</name>
<evidence type="ECO:0000256" key="1">
    <source>
        <dbReference type="ARBA" id="ARBA00002919"/>
    </source>
</evidence>
<dbReference type="Gene3D" id="3.40.50.720">
    <property type="entry name" value="NAD(P)-binding Rossmann-like Domain"/>
    <property type="match status" value="1"/>
</dbReference>
<dbReference type="AlphaFoldDB" id="A0A9W6D4W5"/>
<sequence length="317" mass="34830">MKIGVMGTGGVGGYFGGLLVRAGLDTHFVARGKHLRTIQDEGLQVISDQGNFRVRIHATAEPDEIGPVDLLLFCVKSYDTLDAARLVAPMVEEETMILTLQNGIDNIEKLIQIYGEDRVLGGTSFIEASLASPGMIVHTGKPGRIAFGELSGQRTERVEAVLRVFQQAGIDAELSPDISQVLWSKFLFICGAHGVCTVSRSPLGMALAFHETRELLEGVMHEVETLARARGVAMPETVVEDAILLAESYNKKFKPSMLRDLEWRRSMEIEALNGMVVKLGKEIGVETPLNQAIYACLKLENHKILNPLWATQLEDFT</sequence>
<protein>
    <recommendedName>
        <fullName evidence="5 10">2-dehydropantoate 2-reductase</fullName>
        <ecNumber evidence="4 10">1.1.1.169</ecNumber>
    </recommendedName>
    <alternativeName>
        <fullName evidence="8 10">Ketopantoate reductase</fullName>
    </alternativeName>
</protein>
<evidence type="ECO:0000256" key="4">
    <source>
        <dbReference type="ARBA" id="ARBA00013014"/>
    </source>
</evidence>
<accession>A0A9W6D4W5</accession>
<organism evidence="13 14">
    <name type="scientific">Desulforhabdus amnigena</name>
    <dbReference type="NCBI Taxonomy" id="40218"/>
    <lineage>
        <taxon>Bacteria</taxon>
        <taxon>Pseudomonadati</taxon>
        <taxon>Thermodesulfobacteriota</taxon>
        <taxon>Syntrophobacteria</taxon>
        <taxon>Syntrophobacterales</taxon>
        <taxon>Syntrophobacteraceae</taxon>
        <taxon>Desulforhabdus</taxon>
    </lineage>
</organism>
<dbReference type="InterPro" id="IPR051402">
    <property type="entry name" value="KPR-Related"/>
</dbReference>
<dbReference type="GO" id="GO:0015940">
    <property type="term" value="P:pantothenate biosynthetic process"/>
    <property type="evidence" value="ECO:0007669"/>
    <property type="project" value="UniProtKB-KW"/>
</dbReference>
<evidence type="ECO:0000256" key="6">
    <source>
        <dbReference type="ARBA" id="ARBA00022857"/>
    </source>
</evidence>
<keyword evidence="10" id="KW-0566">Pantothenate biosynthesis</keyword>
<comment type="pathway">
    <text evidence="2 10">Cofactor biosynthesis; (R)-pantothenate biosynthesis; (R)-pantoate from 3-methyl-2-oxobutanoate: step 2/2.</text>
</comment>
<comment type="catalytic activity">
    <reaction evidence="9 10">
        <text>(R)-pantoate + NADP(+) = 2-dehydropantoate + NADPH + H(+)</text>
        <dbReference type="Rhea" id="RHEA:16233"/>
        <dbReference type="ChEBI" id="CHEBI:11561"/>
        <dbReference type="ChEBI" id="CHEBI:15378"/>
        <dbReference type="ChEBI" id="CHEBI:15980"/>
        <dbReference type="ChEBI" id="CHEBI:57783"/>
        <dbReference type="ChEBI" id="CHEBI:58349"/>
        <dbReference type="EC" id="1.1.1.169"/>
    </reaction>
</comment>
<dbReference type="FunFam" id="3.40.50.720:FF:000307">
    <property type="entry name" value="2-dehydropantoate 2-reductase"/>
    <property type="match status" value="1"/>
</dbReference>
<comment type="caution">
    <text evidence="13">The sequence shown here is derived from an EMBL/GenBank/DDBJ whole genome shotgun (WGS) entry which is preliminary data.</text>
</comment>
<dbReference type="InterPro" id="IPR008927">
    <property type="entry name" value="6-PGluconate_DH-like_C_sf"/>
</dbReference>
<dbReference type="InterPro" id="IPR013752">
    <property type="entry name" value="KPA_reductase"/>
</dbReference>
<dbReference type="Gene3D" id="1.10.1040.10">
    <property type="entry name" value="N-(1-d-carboxylethyl)-l-norvaline Dehydrogenase, domain 2"/>
    <property type="match status" value="1"/>
</dbReference>
<dbReference type="InterPro" id="IPR036291">
    <property type="entry name" value="NAD(P)-bd_dom_sf"/>
</dbReference>
<dbReference type="NCBIfam" id="TIGR00745">
    <property type="entry name" value="apbA_panE"/>
    <property type="match status" value="1"/>
</dbReference>
<keyword evidence="6 10" id="KW-0521">NADP</keyword>
<dbReference type="InterPro" id="IPR013332">
    <property type="entry name" value="KPR_N"/>
</dbReference>
<dbReference type="Proteomes" id="UP001144372">
    <property type="component" value="Unassembled WGS sequence"/>
</dbReference>
<reference evidence="13" key="1">
    <citation type="submission" date="2022-12" db="EMBL/GenBank/DDBJ databases">
        <title>Reference genome sequencing for broad-spectrum identification of bacterial and archaeal isolates by mass spectrometry.</title>
        <authorList>
            <person name="Sekiguchi Y."/>
            <person name="Tourlousse D.M."/>
        </authorList>
    </citation>
    <scope>NUCLEOTIDE SEQUENCE</scope>
    <source>
        <strain evidence="13">ASRB1</strain>
    </source>
</reference>
<evidence type="ECO:0000256" key="3">
    <source>
        <dbReference type="ARBA" id="ARBA00007870"/>
    </source>
</evidence>
<evidence type="ECO:0000256" key="10">
    <source>
        <dbReference type="RuleBase" id="RU362068"/>
    </source>
</evidence>
<dbReference type="EMBL" id="BSDR01000001">
    <property type="protein sequence ID" value="GLI34227.1"/>
    <property type="molecule type" value="Genomic_DNA"/>
</dbReference>
<evidence type="ECO:0000259" key="12">
    <source>
        <dbReference type="Pfam" id="PF08546"/>
    </source>
</evidence>
<evidence type="ECO:0000256" key="7">
    <source>
        <dbReference type="ARBA" id="ARBA00023002"/>
    </source>
</evidence>
<keyword evidence="7 10" id="KW-0560">Oxidoreductase</keyword>
<dbReference type="PANTHER" id="PTHR21708">
    <property type="entry name" value="PROBABLE 2-DEHYDROPANTOATE 2-REDUCTASE"/>
    <property type="match status" value="1"/>
</dbReference>
<dbReference type="Pfam" id="PF08546">
    <property type="entry name" value="ApbA_C"/>
    <property type="match status" value="1"/>
</dbReference>
<evidence type="ECO:0000313" key="13">
    <source>
        <dbReference type="EMBL" id="GLI34227.1"/>
    </source>
</evidence>
<dbReference type="SUPFAM" id="SSF51735">
    <property type="entry name" value="NAD(P)-binding Rossmann-fold domains"/>
    <property type="match status" value="1"/>
</dbReference>
<dbReference type="RefSeq" id="WP_281793486.1">
    <property type="nucleotide sequence ID" value="NZ_BSDR01000001.1"/>
</dbReference>
<dbReference type="InterPro" id="IPR003710">
    <property type="entry name" value="ApbA"/>
</dbReference>
<keyword evidence="14" id="KW-1185">Reference proteome</keyword>
<evidence type="ECO:0000259" key="11">
    <source>
        <dbReference type="Pfam" id="PF02558"/>
    </source>
</evidence>
<comment type="similarity">
    <text evidence="3 10">Belongs to the ketopantoate reductase family.</text>
</comment>
<dbReference type="InterPro" id="IPR013328">
    <property type="entry name" value="6PGD_dom2"/>
</dbReference>
<dbReference type="GO" id="GO:0005737">
    <property type="term" value="C:cytoplasm"/>
    <property type="evidence" value="ECO:0007669"/>
    <property type="project" value="TreeGrafter"/>
</dbReference>
<gene>
    <name evidence="13" type="ORF">DAMNIGENAA_16600</name>
</gene>